<keyword evidence="3" id="KW-1185">Reference proteome</keyword>
<comment type="caution">
    <text evidence="2">The sequence shown here is derived from an EMBL/GenBank/DDBJ whole genome shotgun (WGS) entry which is preliminary data.</text>
</comment>
<feature type="transmembrane region" description="Helical" evidence="1">
    <location>
        <begin position="66"/>
        <end position="87"/>
    </location>
</feature>
<evidence type="ECO:0000256" key="1">
    <source>
        <dbReference type="SAM" id="Phobius"/>
    </source>
</evidence>
<gene>
    <name evidence="2" type="ORF">CPA45_20555</name>
</gene>
<keyword evidence="1" id="KW-0812">Transmembrane</keyword>
<dbReference type="AlphaFoldDB" id="A0A2A4HGE9"/>
<keyword evidence="1" id="KW-0472">Membrane</keyword>
<evidence type="ECO:0000313" key="3">
    <source>
        <dbReference type="Proteomes" id="UP000218677"/>
    </source>
</evidence>
<sequence length="93" mass="10345">MTVFLLWIIAFVLIGYFANKRWESGVSQGLDKMLPDVLKTHGENRYLWIGALAILGATTLVRPVDILLVVILLAIIGLVVMKLANWASNKVTH</sequence>
<evidence type="ECO:0008006" key="4">
    <source>
        <dbReference type="Google" id="ProtNLM"/>
    </source>
</evidence>
<accession>A0A2A4HGE9</accession>
<dbReference type="EMBL" id="NWUX01000030">
    <property type="protein sequence ID" value="PCF93760.1"/>
    <property type="molecule type" value="Genomic_DNA"/>
</dbReference>
<dbReference type="RefSeq" id="WP_096654848.1">
    <property type="nucleotide sequence ID" value="NZ_NWUX01000030.1"/>
</dbReference>
<name>A0A2A4HGE9_9GAMM</name>
<dbReference type="OrthoDB" id="6183864at2"/>
<reference evidence="3" key="1">
    <citation type="submission" date="2017-09" db="EMBL/GenBank/DDBJ databases">
        <authorList>
            <person name="Cho G.-S."/>
            <person name="Oguntoyinbo F.A."/>
            <person name="Cnockaert M."/>
            <person name="Kabisch J."/>
            <person name="Neve H."/>
            <person name="Bockelmann W."/>
            <person name="Wenning M."/>
            <person name="Franz C.M."/>
            <person name="Vandamme P."/>
        </authorList>
    </citation>
    <scope>NUCLEOTIDE SEQUENCE [LARGE SCALE GENOMIC DNA]</scope>
    <source>
        <strain evidence="3">MBT G8648</strain>
    </source>
</reference>
<organism evidence="2 3">
    <name type="scientific">Vreelandella nigrificans</name>
    <dbReference type="NCBI Taxonomy" id="2042704"/>
    <lineage>
        <taxon>Bacteria</taxon>
        <taxon>Pseudomonadati</taxon>
        <taxon>Pseudomonadota</taxon>
        <taxon>Gammaproteobacteria</taxon>
        <taxon>Oceanospirillales</taxon>
        <taxon>Halomonadaceae</taxon>
        <taxon>Vreelandella</taxon>
    </lineage>
</organism>
<evidence type="ECO:0000313" key="2">
    <source>
        <dbReference type="EMBL" id="PCF93760.1"/>
    </source>
</evidence>
<proteinExistence type="predicted"/>
<protein>
    <recommendedName>
        <fullName evidence="4">DUF3784 domain-containing protein</fullName>
    </recommendedName>
</protein>
<keyword evidence="1" id="KW-1133">Transmembrane helix</keyword>
<dbReference type="Proteomes" id="UP000218677">
    <property type="component" value="Unassembled WGS sequence"/>
</dbReference>